<keyword evidence="3" id="KW-0687">Ribonucleoprotein</keyword>
<dbReference type="PANTHER" id="PTHR36427">
    <property type="entry name" value="54S RIBOSOMAL PROTEIN L1, MITOCHONDRIAL"/>
    <property type="match status" value="1"/>
</dbReference>
<dbReference type="CDD" id="cd00403">
    <property type="entry name" value="Ribosomal_L1"/>
    <property type="match status" value="1"/>
</dbReference>
<dbReference type="AlphaFoldDB" id="A0A9W9TJQ1"/>
<reference evidence="5" key="1">
    <citation type="submission" date="2022-11" db="EMBL/GenBank/DDBJ databases">
        <authorList>
            <person name="Petersen C."/>
        </authorList>
    </citation>
    <scope>NUCLEOTIDE SEQUENCE</scope>
    <source>
        <strain evidence="5">IBT 19713</strain>
    </source>
</reference>
<feature type="region of interest" description="Disordered" evidence="4">
    <location>
        <begin position="39"/>
        <end position="69"/>
    </location>
</feature>
<comment type="similarity">
    <text evidence="1">Belongs to the universal ribosomal protein uL1 family.</text>
</comment>
<dbReference type="InterPro" id="IPR028364">
    <property type="entry name" value="Ribosomal_uL1/biogenesis"/>
</dbReference>
<dbReference type="InterPro" id="IPR016095">
    <property type="entry name" value="Ribosomal_uL1_3-a/b-sand"/>
</dbReference>
<evidence type="ECO:0000256" key="3">
    <source>
        <dbReference type="ARBA" id="ARBA00023274"/>
    </source>
</evidence>
<comment type="caution">
    <text evidence="5">The sequence shown here is derived from an EMBL/GenBank/DDBJ whole genome shotgun (WGS) entry which is preliminary data.</text>
</comment>
<protein>
    <recommendedName>
        <fullName evidence="7">Ribosomal protein L1</fullName>
    </recommendedName>
</protein>
<keyword evidence="6" id="KW-1185">Reference proteome</keyword>
<dbReference type="GeneID" id="83204886"/>
<dbReference type="GO" id="GO:0003735">
    <property type="term" value="F:structural constituent of ribosome"/>
    <property type="evidence" value="ECO:0007669"/>
    <property type="project" value="TreeGrafter"/>
</dbReference>
<dbReference type="EMBL" id="JAPQKS010000006">
    <property type="protein sequence ID" value="KAJ5223745.1"/>
    <property type="molecule type" value="Genomic_DNA"/>
</dbReference>
<dbReference type="SUPFAM" id="SSF56808">
    <property type="entry name" value="Ribosomal protein L1"/>
    <property type="match status" value="1"/>
</dbReference>
<reference evidence="5" key="2">
    <citation type="journal article" date="2023" name="IMA Fungus">
        <title>Comparative genomic study of the Penicillium genus elucidates a diverse pangenome and 15 lateral gene transfer events.</title>
        <authorList>
            <person name="Petersen C."/>
            <person name="Sorensen T."/>
            <person name="Nielsen M.R."/>
            <person name="Sondergaard T.E."/>
            <person name="Sorensen J.L."/>
            <person name="Fitzpatrick D.A."/>
            <person name="Frisvad J.C."/>
            <person name="Nielsen K.L."/>
        </authorList>
    </citation>
    <scope>NUCLEOTIDE SEQUENCE</scope>
    <source>
        <strain evidence="5">IBT 19713</strain>
    </source>
</reference>
<evidence type="ECO:0000256" key="4">
    <source>
        <dbReference type="SAM" id="MobiDB-lite"/>
    </source>
</evidence>
<sequence>MASYGAALPTVARSILAPCRLPFRQMPMMPMVPAFTGFQQSRGMKNKAKDKGKGKGKATKADRRGAKDFQQKDLKDMQQFALCDAMRYIRAVEVGREPASTKYEVHIRLKSRKDGPVIRNMIRFPHAVQTESRICVICAPGSKQAKDALAAGAVLVGRTILPAMNKAGLGRILGPRGLMPNTKNGTVTEDVANRVQMLRGGTIYRERDAVIRLPIGQLGFSPEQLRDNLRTTIEQVKKDAAGLNDQINKQIYEIVLSSTHGPGFSLNGEFKSENSPRLLCLDWRVKYHCFF</sequence>
<dbReference type="RefSeq" id="XP_058327928.1">
    <property type="nucleotide sequence ID" value="XM_058477583.1"/>
</dbReference>
<proteinExistence type="inferred from homology"/>
<dbReference type="Proteomes" id="UP001150941">
    <property type="component" value="Unassembled WGS sequence"/>
</dbReference>
<feature type="compositionally biased region" description="Basic and acidic residues" evidence="4">
    <location>
        <begin position="47"/>
        <end position="69"/>
    </location>
</feature>
<dbReference type="OrthoDB" id="1747252at2759"/>
<evidence type="ECO:0008006" key="7">
    <source>
        <dbReference type="Google" id="ProtNLM"/>
    </source>
</evidence>
<dbReference type="Pfam" id="PF00687">
    <property type="entry name" value="Ribosomal_L1"/>
    <property type="match status" value="1"/>
</dbReference>
<name>A0A9W9TJQ1_9EURO</name>
<dbReference type="InterPro" id="IPR023674">
    <property type="entry name" value="Ribosomal_uL1-like"/>
</dbReference>
<organism evidence="5 6">
    <name type="scientific">Penicillium chermesinum</name>
    <dbReference type="NCBI Taxonomy" id="63820"/>
    <lineage>
        <taxon>Eukaryota</taxon>
        <taxon>Fungi</taxon>
        <taxon>Dikarya</taxon>
        <taxon>Ascomycota</taxon>
        <taxon>Pezizomycotina</taxon>
        <taxon>Eurotiomycetes</taxon>
        <taxon>Eurotiomycetidae</taxon>
        <taxon>Eurotiales</taxon>
        <taxon>Aspergillaceae</taxon>
        <taxon>Penicillium</taxon>
    </lineage>
</organism>
<evidence type="ECO:0000313" key="5">
    <source>
        <dbReference type="EMBL" id="KAJ5223745.1"/>
    </source>
</evidence>
<evidence type="ECO:0000256" key="2">
    <source>
        <dbReference type="ARBA" id="ARBA00022980"/>
    </source>
</evidence>
<dbReference type="Gene3D" id="3.40.50.790">
    <property type="match status" value="2"/>
</dbReference>
<evidence type="ECO:0000313" key="6">
    <source>
        <dbReference type="Proteomes" id="UP001150941"/>
    </source>
</evidence>
<dbReference type="Gene3D" id="3.30.190.20">
    <property type="match status" value="2"/>
</dbReference>
<dbReference type="PANTHER" id="PTHR36427:SF3">
    <property type="entry name" value="LARGE RIBOSOMAL SUBUNIT PROTEIN UL1M"/>
    <property type="match status" value="1"/>
</dbReference>
<dbReference type="GO" id="GO:0005762">
    <property type="term" value="C:mitochondrial large ribosomal subunit"/>
    <property type="evidence" value="ECO:0007669"/>
    <property type="project" value="TreeGrafter"/>
</dbReference>
<keyword evidence="2" id="KW-0689">Ribosomal protein</keyword>
<accession>A0A9W9TJQ1</accession>
<evidence type="ECO:0000256" key="1">
    <source>
        <dbReference type="ARBA" id="ARBA00010531"/>
    </source>
</evidence>
<gene>
    <name evidence="5" type="ORF">N7468_008287</name>
</gene>